<dbReference type="PANTHER" id="PTHR48111:SF40">
    <property type="entry name" value="PHOSPHATE REGULON TRANSCRIPTIONAL REGULATORY PROTEIN PHOB"/>
    <property type="match status" value="1"/>
</dbReference>
<keyword evidence="7" id="KW-1185">Reference proteome</keyword>
<evidence type="ECO:0000256" key="4">
    <source>
        <dbReference type="PROSITE-ProRule" id="PRU00169"/>
    </source>
</evidence>
<dbReference type="RefSeq" id="WP_089273738.1">
    <property type="nucleotide sequence ID" value="NZ_FZOC01000003.1"/>
</dbReference>
<dbReference type="Gene3D" id="3.40.50.2300">
    <property type="match status" value="1"/>
</dbReference>
<dbReference type="SUPFAM" id="SSF52172">
    <property type="entry name" value="CheY-like"/>
    <property type="match status" value="1"/>
</dbReference>
<reference evidence="6 7" key="1">
    <citation type="submission" date="2017-06" db="EMBL/GenBank/DDBJ databases">
        <authorList>
            <person name="Kim H.J."/>
            <person name="Triplett B.A."/>
        </authorList>
    </citation>
    <scope>NUCLEOTIDE SEQUENCE [LARGE SCALE GENOMIC DNA]</scope>
    <source>
        <strain evidence="6 7">DSM 13116</strain>
    </source>
</reference>
<protein>
    <submittedName>
        <fullName evidence="6">Response regulator receiver domain-containing protein</fullName>
    </submittedName>
</protein>
<feature type="modified residue" description="4-aspartylphosphate" evidence="4">
    <location>
        <position position="56"/>
    </location>
</feature>
<dbReference type="PROSITE" id="PS50110">
    <property type="entry name" value="RESPONSE_REGULATORY"/>
    <property type="match status" value="1"/>
</dbReference>
<dbReference type="InterPro" id="IPR039420">
    <property type="entry name" value="WalR-like"/>
</dbReference>
<feature type="domain" description="Response regulatory" evidence="5">
    <location>
        <begin position="7"/>
        <end position="121"/>
    </location>
</feature>
<dbReference type="AlphaFoldDB" id="A0A238ZZ29"/>
<dbReference type="SMART" id="SM00448">
    <property type="entry name" value="REC"/>
    <property type="match status" value="1"/>
</dbReference>
<keyword evidence="3" id="KW-0238">DNA-binding</keyword>
<evidence type="ECO:0000256" key="2">
    <source>
        <dbReference type="ARBA" id="ARBA00023012"/>
    </source>
</evidence>
<keyword evidence="1 4" id="KW-0597">Phosphoprotein</keyword>
<dbReference type="Proteomes" id="UP000198324">
    <property type="component" value="Unassembled WGS sequence"/>
</dbReference>
<evidence type="ECO:0000256" key="1">
    <source>
        <dbReference type="ARBA" id="ARBA00022553"/>
    </source>
</evidence>
<keyword evidence="2" id="KW-0902">Two-component regulatory system</keyword>
<gene>
    <name evidence="6" type="ORF">SAMN04488503_1720</name>
</gene>
<dbReference type="GO" id="GO:0005829">
    <property type="term" value="C:cytosol"/>
    <property type="evidence" value="ECO:0007669"/>
    <property type="project" value="TreeGrafter"/>
</dbReference>
<dbReference type="InterPro" id="IPR001789">
    <property type="entry name" value="Sig_transdc_resp-reg_receiver"/>
</dbReference>
<sequence length="132" mass="14609">MNKQDWKILLVDDEHEFITTLAERLELRGINARVAFDGESALSAVAEDEPQVIVLDVLMPGIKGLEVLERVKRSNPKVQVLLLTGHGSTRDGIEGMRLGAFDYMMKPLNIDTLIEKMESAIDYAGKAASLGR</sequence>
<dbReference type="EMBL" id="FZOC01000003">
    <property type="protein sequence ID" value="SNR88645.1"/>
    <property type="molecule type" value="Genomic_DNA"/>
</dbReference>
<name>A0A238ZZ29_9BACT</name>
<dbReference type="GO" id="GO:0000976">
    <property type="term" value="F:transcription cis-regulatory region binding"/>
    <property type="evidence" value="ECO:0007669"/>
    <property type="project" value="TreeGrafter"/>
</dbReference>
<dbReference type="GO" id="GO:0006355">
    <property type="term" value="P:regulation of DNA-templated transcription"/>
    <property type="evidence" value="ECO:0007669"/>
    <property type="project" value="TreeGrafter"/>
</dbReference>
<accession>A0A238ZZ29</accession>
<dbReference type="OrthoDB" id="9800029at2"/>
<organism evidence="6 7">
    <name type="scientific">Humidesulfovibrio mexicanus</name>
    <dbReference type="NCBI Taxonomy" id="147047"/>
    <lineage>
        <taxon>Bacteria</taxon>
        <taxon>Pseudomonadati</taxon>
        <taxon>Thermodesulfobacteriota</taxon>
        <taxon>Desulfovibrionia</taxon>
        <taxon>Desulfovibrionales</taxon>
        <taxon>Desulfovibrionaceae</taxon>
        <taxon>Humidesulfovibrio</taxon>
    </lineage>
</organism>
<dbReference type="GO" id="GO:0000156">
    <property type="term" value="F:phosphorelay response regulator activity"/>
    <property type="evidence" value="ECO:0007669"/>
    <property type="project" value="TreeGrafter"/>
</dbReference>
<dbReference type="GO" id="GO:0032993">
    <property type="term" value="C:protein-DNA complex"/>
    <property type="evidence" value="ECO:0007669"/>
    <property type="project" value="TreeGrafter"/>
</dbReference>
<evidence type="ECO:0000313" key="7">
    <source>
        <dbReference type="Proteomes" id="UP000198324"/>
    </source>
</evidence>
<dbReference type="InterPro" id="IPR011006">
    <property type="entry name" value="CheY-like_superfamily"/>
</dbReference>
<proteinExistence type="predicted"/>
<dbReference type="PANTHER" id="PTHR48111">
    <property type="entry name" value="REGULATOR OF RPOS"/>
    <property type="match status" value="1"/>
</dbReference>
<evidence type="ECO:0000313" key="6">
    <source>
        <dbReference type="EMBL" id="SNR88645.1"/>
    </source>
</evidence>
<evidence type="ECO:0000259" key="5">
    <source>
        <dbReference type="PROSITE" id="PS50110"/>
    </source>
</evidence>
<dbReference type="Pfam" id="PF00072">
    <property type="entry name" value="Response_reg"/>
    <property type="match status" value="1"/>
</dbReference>
<evidence type="ECO:0000256" key="3">
    <source>
        <dbReference type="ARBA" id="ARBA00023125"/>
    </source>
</evidence>